<dbReference type="SUPFAM" id="SSF52402">
    <property type="entry name" value="Adenine nucleotide alpha hydrolases-like"/>
    <property type="match status" value="1"/>
</dbReference>
<comment type="caution">
    <text evidence="9">The sequence shown here is derived from an EMBL/GenBank/DDBJ whole genome shotgun (WGS) entry which is preliminary data.</text>
</comment>
<dbReference type="Gene3D" id="3.40.50.620">
    <property type="entry name" value="HUPs"/>
    <property type="match status" value="1"/>
</dbReference>
<keyword evidence="6" id="KW-0249">Electron transport</keyword>
<gene>
    <name evidence="9" type="ORF">HNP84_009530</name>
</gene>
<dbReference type="Pfam" id="PF01012">
    <property type="entry name" value="ETF"/>
    <property type="match status" value="1"/>
</dbReference>
<dbReference type="InterPro" id="IPR014729">
    <property type="entry name" value="Rossmann-like_a/b/a_fold"/>
</dbReference>
<protein>
    <recommendedName>
        <fullName evidence="4">Electron transfer flavoprotein subunit beta</fullName>
    </recommendedName>
</protein>
<dbReference type="GO" id="GO:0009055">
    <property type="term" value="F:electron transfer activity"/>
    <property type="evidence" value="ECO:0007669"/>
    <property type="project" value="InterPro"/>
</dbReference>
<evidence type="ECO:0000313" key="9">
    <source>
        <dbReference type="EMBL" id="MBB5139766.1"/>
    </source>
</evidence>
<evidence type="ECO:0000256" key="7">
    <source>
        <dbReference type="ARBA" id="ARBA00025649"/>
    </source>
</evidence>
<comment type="subunit">
    <text evidence="3">Heterodimer of an alpha and a beta subunit.</text>
</comment>
<dbReference type="PANTHER" id="PTHR21294">
    <property type="entry name" value="ELECTRON TRANSFER FLAVOPROTEIN BETA-SUBUNIT"/>
    <property type="match status" value="1"/>
</dbReference>
<dbReference type="PANTHER" id="PTHR21294:SF8">
    <property type="entry name" value="ELECTRON TRANSFER FLAVOPROTEIN SUBUNIT BETA"/>
    <property type="match status" value="1"/>
</dbReference>
<dbReference type="InterPro" id="IPR014730">
    <property type="entry name" value="ETF_a/b_N"/>
</dbReference>
<evidence type="ECO:0000256" key="4">
    <source>
        <dbReference type="ARBA" id="ARBA00016797"/>
    </source>
</evidence>
<dbReference type="PIRSF" id="PIRSF000090">
    <property type="entry name" value="Beta-ETF"/>
    <property type="match status" value="1"/>
</dbReference>
<keyword evidence="5" id="KW-0813">Transport</keyword>
<dbReference type="Proteomes" id="UP000578449">
    <property type="component" value="Unassembled WGS sequence"/>
</dbReference>
<evidence type="ECO:0000256" key="1">
    <source>
        <dbReference type="ARBA" id="ARBA00001974"/>
    </source>
</evidence>
<sequence length="261" mass="27105">MHIVVCVKHVPDLASQPRFTPGHTVDREGVPGRLSELDEHAVEQALRIAETVPGTRVTYLTMGPDAAAEALRKALAMGGDAAVRVGDDALAGSDAPATALVLAAALRRLEPDLVICAMASTDGGTSLVPAMLAEHLELPQLTFADELTFDPASGTVRVRRDGPAGTEHREAALPALVSVTDRTGEARYPSFKGIMAAKKKRPETWSLADLGVPAGQVGAAAARTAVAAIAARPPRTAGTQVPDEGEGGLLLAGFLTEQKFI</sequence>
<comment type="cofactor">
    <cofactor evidence="1">
        <name>FAD</name>
        <dbReference type="ChEBI" id="CHEBI:57692"/>
    </cofactor>
</comment>
<dbReference type="AlphaFoldDB" id="A0A840PLH4"/>
<dbReference type="InterPro" id="IPR033948">
    <property type="entry name" value="ETF_beta_N"/>
</dbReference>
<dbReference type="GO" id="GO:0005829">
    <property type="term" value="C:cytosol"/>
    <property type="evidence" value="ECO:0007669"/>
    <property type="project" value="TreeGrafter"/>
</dbReference>
<evidence type="ECO:0000259" key="8">
    <source>
        <dbReference type="SMART" id="SM00893"/>
    </source>
</evidence>
<dbReference type="CDD" id="cd01714">
    <property type="entry name" value="ETF_beta"/>
    <property type="match status" value="1"/>
</dbReference>
<organism evidence="9 10">
    <name type="scientific">Thermocatellispora tengchongensis</name>
    <dbReference type="NCBI Taxonomy" id="1073253"/>
    <lineage>
        <taxon>Bacteria</taxon>
        <taxon>Bacillati</taxon>
        <taxon>Actinomycetota</taxon>
        <taxon>Actinomycetes</taxon>
        <taxon>Streptosporangiales</taxon>
        <taxon>Streptosporangiaceae</taxon>
        <taxon>Thermocatellispora</taxon>
    </lineage>
</organism>
<dbReference type="InterPro" id="IPR012255">
    <property type="entry name" value="ETF_b"/>
</dbReference>
<keyword evidence="10" id="KW-1185">Reference proteome</keyword>
<dbReference type="EMBL" id="JACHGN010000033">
    <property type="protein sequence ID" value="MBB5139766.1"/>
    <property type="molecule type" value="Genomic_DNA"/>
</dbReference>
<proteinExistence type="inferred from homology"/>
<dbReference type="RefSeq" id="WP_185056588.1">
    <property type="nucleotide sequence ID" value="NZ_BAABIX010000041.1"/>
</dbReference>
<evidence type="ECO:0000313" key="10">
    <source>
        <dbReference type="Proteomes" id="UP000578449"/>
    </source>
</evidence>
<evidence type="ECO:0000256" key="5">
    <source>
        <dbReference type="ARBA" id="ARBA00022448"/>
    </source>
</evidence>
<evidence type="ECO:0000256" key="2">
    <source>
        <dbReference type="ARBA" id="ARBA00007557"/>
    </source>
</evidence>
<comment type="function">
    <text evidence="7">The electron transfer flavoprotein serves as a specific electron acceptor for other dehydrogenases. It transfers the electrons to the main respiratory chain via ETF-ubiquinone oxidoreductase (ETF dehydrogenase).</text>
</comment>
<comment type="similarity">
    <text evidence="2">Belongs to the ETF beta-subunit/FixA family.</text>
</comment>
<feature type="domain" description="Electron transfer flavoprotein alpha/beta-subunit N-terminal" evidence="8">
    <location>
        <begin position="22"/>
        <end position="214"/>
    </location>
</feature>
<name>A0A840PLH4_9ACTN</name>
<reference evidence="9 10" key="1">
    <citation type="submission" date="2020-08" db="EMBL/GenBank/DDBJ databases">
        <title>Genomic Encyclopedia of Type Strains, Phase IV (KMG-IV): sequencing the most valuable type-strain genomes for metagenomic binning, comparative biology and taxonomic classification.</title>
        <authorList>
            <person name="Goeker M."/>
        </authorList>
    </citation>
    <scope>NUCLEOTIDE SEQUENCE [LARGE SCALE GENOMIC DNA]</scope>
    <source>
        <strain evidence="9 10">DSM 45615</strain>
    </source>
</reference>
<dbReference type="SMART" id="SM00893">
    <property type="entry name" value="ETF"/>
    <property type="match status" value="1"/>
</dbReference>
<accession>A0A840PLH4</accession>
<evidence type="ECO:0000256" key="3">
    <source>
        <dbReference type="ARBA" id="ARBA00011355"/>
    </source>
</evidence>
<evidence type="ECO:0000256" key="6">
    <source>
        <dbReference type="ARBA" id="ARBA00022982"/>
    </source>
</evidence>